<name>A0A6G0W6Z5_APHCR</name>
<dbReference type="InterPro" id="IPR018289">
    <property type="entry name" value="MULE_transposase_dom"/>
</dbReference>
<protein>
    <submittedName>
        <fullName evidence="2">RING-type domain-containing protein</fullName>
    </submittedName>
</protein>
<comment type="caution">
    <text evidence="2">The sequence shown here is derived from an EMBL/GenBank/DDBJ whole genome shotgun (WGS) entry which is preliminary data.</text>
</comment>
<accession>A0A6G0W6Z5</accession>
<sequence length="345" mass="40582">MDIGRPAAIRAIARARRRISPPVPDSLSNWLNILSSIEWSQKLMYVNGALDQFCQVPLEVLRDYGTVRFVDIAFTNVAFLQRMNVYLRAVGTVCMDGTFQVRPRQPPDIEQLLTIQIAIPIVHALLIDRQTESYHRVLQYFRNDLQLNLNYGQLKIITDFEQGLRNAIARVLPQANNTGCWFHFVQCIIRYVRTYNLVQILRANENARRILRMLMALPHLLANEIRFHRGLFSIQSGFDVVQELYIFENLGEELHDLIQYFQRYWIDTVGPLRFTVYRLQYRTNNFIESYHASLLRLIGQHPSLYQFYEHLRTIEERSRNDLTSAVNGQQVKLYSLCKHTIFNWT</sequence>
<dbReference type="Pfam" id="PF10551">
    <property type="entry name" value="MULE"/>
    <property type="match status" value="1"/>
</dbReference>
<evidence type="ECO:0000259" key="1">
    <source>
        <dbReference type="Pfam" id="PF10551"/>
    </source>
</evidence>
<gene>
    <name evidence="2" type="ORF">FWK35_00024642</name>
</gene>
<reference evidence="2 3" key="1">
    <citation type="submission" date="2019-08" db="EMBL/GenBank/DDBJ databases">
        <title>Whole genome of Aphis craccivora.</title>
        <authorList>
            <person name="Voronova N.V."/>
            <person name="Shulinski R.S."/>
            <person name="Bandarenka Y.V."/>
            <person name="Zhorov D.G."/>
            <person name="Warner D."/>
        </authorList>
    </citation>
    <scope>NUCLEOTIDE SEQUENCE [LARGE SCALE GENOMIC DNA]</scope>
    <source>
        <strain evidence="2">180601</strain>
        <tissue evidence="2">Whole Body</tissue>
    </source>
</reference>
<dbReference type="OrthoDB" id="6618496at2759"/>
<evidence type="ECO:0000313" key="3">
    <source>
        <dbReference type="Proteomes" id="UP000478052"/>
    </source>
</evidence>
<organism evidence="2 3">
    <name type="scientific">Aphis craccivora</name>
    <name type="common">Cowpea aphid</name>
    <dbReference type="NCBI Taxonomy" id="307492"/>
    <lineage>
        <taxon>Eukaryota</taxon>
        <taxon>Metazoa</taxon>
        <taxon>Ecdysozoa</taxon>
        <taxon>Arthropoda</taxon>
        <taxon>Hexapoda</taxon>
        <taxon>Insecta</taxon>
        <taxon>Pterygota</taxon>
        <taxon>Neoptera</taxon>
        <taxon>Paraneoptera</taxon>
        <taxon>Hemiptera</taxon>
        <taxon>Sternorrhyncha</taxon>
        <taxon>Aphidomorpha</taxon>
        <taxon>Aphidoidea</taxon>
        <taxon>Aphididae</taxon>
        <taxon>Aphidini</taxon>
        <taxon>Aphis</taxon>
        <taxon>Aphis</taxon>
    </lineage>
</organism>
<proteinExistence type="predicted"/>
<dbReference type="PANTHER" id="PTHR47160:SF10">
    <property type="entry name" value="MULE TRANSPOSASE DOMAIN-CONTAINING PROTEIN"/>
    <property type="match status" value="1"/>
</dbReference>
<evidence type="ECO:0000313" key="2">
    <source>
        <dbReference type="EMBL" id="KAF0722910.1"/>
    </source>
</evidence>
<dbReference type="PANTHER" id="PTHR47160">
    <property type="entry name" value="PUTATIVE-RELATED"/>
    <property type="match status" value="1"/>
</dbReference>
<keyword evidence="3" id="KW-1185">Reference proteome</keyword>
<dbReference type="EMBL" id="VUJU01009019">
    <property type="protein sequence ID" value="KAF0722910.1"/>
    <property type="molecule type" value="Genomic_DNA"/>
</dbReference>
<feature type="domain" description="MULE transposase" evidence="1">
    <location>
        <begin position="118"/>
        <end position="186"/>
    </location>
</feature>
<dbReference type="AlphaFoldDB" id="A0A6G0W6Z5"/>
<dbReference type="Proteomes" id="UP000478052">
    <property type="component" value="Unassembled WGS sequence"/>
</dbReference>